<keyword evidence="4" id="KW-1185">Reference proteome</keyword>
<dbReference type="Pfam" id="PF13579">
    <property type="entry name" value="Glyco_trans_4_4"/>
    <property type="match status" value="1"/>
</dbReference>
<evidence type="ECO:0000313" key="3">
    <source>
        <dbReference type="EMBL" id="QLG88213.1"/>
    </source>
</evidence>
<protein>
    <submittedName>
        <fullName evidence="3">Glycosyltransferase</fullName>
    </submittedName>
</protein>
<evidence type="ECO:0000313" key="4">
    <source>
        <dbReference type="Proteomes" id="UP000509597"/>
    </source>
</evidence>
<dbReference type="GO" id="GO:0009103">
    <property type="term" value="P:lipopolysaccharide biosynthetic process"/>
    <property type="evidence" value="ECO:0007669"/>
    <property type="project" value="TreeGrafter"/>
</dbReference>
<dbReference type="AlphaFoldDB" id="A0A7H9BHK9"/>
<proteinExistence type="predicted"/>
<organism evidence="3 4">
    <name type="scientific">Chitinibacter bivalviorum</name>
    <dbReference type="NCBI Taxonomy" id="2739434"/>
    <lineage>
        <taxon>Bacteria</taxon>
        <taxon>Pseudomonadati</taxon>
        <taxon>Pseudomonadota</taxon>
        <taxon>Betaproteobacteria</taxon>
        <taxon>Neisseriales</taxon>
        <taxon>Chitinibacteraceae</taxon>
        <taxon>Chitinibacter</taxon>
    </lineage>
</organism>
<gene>
    <name evidence="3" type="ORF">HQ393_08095</name>
</gene>
<dbReference type="Proteomes" id="UP000509597">
    <property type="component" value="Chromosome"/>
</dbReference>
<dbReference type="GO" id="GO:0016757">
    <property type="term" value="F:glycosyltransferase activity"/>
    <property type="evidence" value="ECO:0007669"/>
    <property type="project" value="TreeGrafter"/>
</dbReference>
<evidence type="ECO:0000259" key="2">
    <source>
        <dbReference type="Pfam" id="PF13579"/>
    </source>
</evidence>
<keyword evidence="1 3" id="KW-0808">Transferase</keyword>
<sequence>MKIEVVSFTGDSGLADYAVSLGRALSVLAETTVVTAQSLPSRFDHLGFKVERVFRRSRHYPIDILKFFFGVLNRNPDFILMQGPLKFALLDAFFIRLLNLFGISTAITVHDVLPHYPKFWSRFTFGFYYRSFRHVICHSLAAQQGVSELGISAPVLVVPHGIYDIFNLTGISQAKARELISGLSDNDFVSLFFGHLEPRKGLIPFLECAKSMQSQTHYKFILAGASSVAGHGPEYVQALETARLMPNVIVHDRRIPFEDVENYFSASNVICLPYLEGTTSGVLKIALAFTKPVIATRVGDFPEQVPENAGIVIEADHGISSSLANAIANIEQDYSAYCDAMGAAGADAQWSLIANKIIDFLGLKHA</sequence>
<dbReference type="KEGG" id="chiz:HQ393_08095"/>
<dbReference type="SUPFAM" id="SSF53756">
    <property type="entry name" value="UDP-Glycosyltransferase/glycogen phosphorylase"/>
    <property type="match status" value="1"/>
</dbReference>
<dbReference type="Pfam" id="PF13692">
    <property type="entry name" value="Glyco_trans_1_4"/>
    <property type="match status" value="1"/>
</dbReference>
<evidence type="ECO:0000256" key="1">
    <source>
        <dbReference type="ARBA" id="ARBA00022679"/>
    </source>
</evidence>
<dbReference type="Gene3D" id="3.40.50.2000">
    <property type="entry name" value="Glycogen Phosphorylase B"/>
    <property type="match status" value="2"/>
</dbReference>
<accession>A0A7H9BHK9</accession>
<dbReference type="InterPro" id="IPR028098">
    <property type="entry name" value="Glyco_trans_4-like_N"/>
</dbReference>
<dbReference type="RefSeq" id="WP_179358291.1">
    <property type="nucleotide sequence ID" value="NZ_CP058627.1"/>
</dbReference>
<dbReference type="EMBL" id="CP058627">
    <property type="protein sequence ID" value="QLG88213.1"/>
    <property type="molecule type" value="Genomic_DNA"/>
</dbReference>
<feature type="domain" description="Glycosyltransferase subfamily 4-like N-terminal" evidence="2">
    <location>
        <begin position="13"/>
        <end position="161"/>
    </location>
</feature>
<dbReference type="PANTHER" id="PTHR46401:SF2">
    <property type="entry name" value="GLYCOSYLTRANSFERASE WBBK-RELATED"/>
    <property type="match status" value="1"/>
</dbReference>
<name>A0A7H9BHK9_9NEIS</name>
<reference evidence="3 4" key="1">
    <citation type="submission" date="2020-07" db="EMBL/GenBank/DDBJ databases">
        <title>Complete genome sequence of Chitinibacter sp. 2T18.</title>
        <authorList>
            <person name="Bae J.-W."/>
            <person name="Choi J.-W."/>
        </authorList>
    </citation>
    <scope>NUCLEOTIDE SEQUENCE [LARGE SCALE GENOMIC DNA]</scope>
    <source>
        <strain evidence="3 4">2T18</strain>
    </source>
</reference>
<dbReference type="PANTHER" id="PTHR46401">
    <property type="entry name" value="GLYCOSYLTRANSFERASE WBBK-RELATED"/>
    <property type="match status" value="1"/>
</dbReference>